<sequence>MKIILILLSFLFLTDSNLLHQDTLLKVDENGKIIGLPKEFGIAEFDLDRKYLRINDKEIVFPRCMNYYFNIHKKPNIKLLASWYHSKDIMPYYLNFDISQQNENFGYNILVNLETLELIYINISIEQGTTTYNHKIQLEEYCLDEYKNGINTLK</sequence>
<proteinExistence type="predicted"/>
<gene>
    <name evidence="1" type="ORF">SAMN05421638_1666</name>
</gene>
<keyword evidence="2" id="KW-1185">Reference proteome</keyword>
<dbReference type="RefSeq" id="WP_089819933.1">
    <property type="nucleotide sequence ID" value="NZ_FORQ01000003.1"/>
</dbReference>
<reference evidence="2" key="1">
    <citation type="submission" date="2016-10" db="EMBL/GenBank/DDBJ databases">
        <authorList>
            <person name="Varghese N."/>
            <person name="Submissions S."/>
        </authorList>
    </citation>
    <scope>NUCLEOTIDE SEQUENCE [LARGE SCALE GENOMIC DNA]</scope>
    <source>
        <strain evidence="2">DSM 22251</strain>
    </source>
</reference>
<accession>A0A1I3MMC9</accession>
<evidence type="ECO:0000313" key="1">
    <source>
        <dbReference type="EMBL" id="SFI97885.1"/>
    </source>
</evidence>
<dbReference type="EMBL" id="FORQ01000003">
    <property type="protein sequence ID" value="SFI97885.1"/>
    <property type="molecule type" value="Genomic_DNA"/>
</dbReference>
<dbReference type="Proteomes" id="UP000242560">
    <property type="component" value="Unassembled WGS sequence"/>
</dbReference>
<name>A0A1I3MMC9_9FLAO</name>
<dbReference type="AlphaFoldDB" id="A0A1I3MMC9"/>
<organism evidence="1 2">
    <name type="scientific">Kaistella treverensis</name>
    <dbReference type="NCBI Taxonomy" id="631455"/>
    <lineage>
        <taxon>Bacteria</taxon>
        <taxon>Pseudomonadati</taxon>
        <taxon>Bacteroidota</taxon>
        <taxon>Flavobacteriia</taxon>
        <taxon>Flavobacteriales</taxon>
        <taxon>Weeksellaceae</taxon>
        <taxon>Chryseobacterium group</taxon>
        <taxon>Kaistella</taxon>
    </lineage>
</organism>
<protein>
    <submittedName>
        <fullName evidence="1">Uncharacterized protein</fullName>
    </submittedName>
</protein>
<evidence type="ECO:0000313" key="2">
    <source>
        <dbReference type="Proteomes" id="UP000242560"/>
    </source>
</evidence>